<reference evidence="2" key="1">
    <citation type="submission" date="2022-10" db="EMBL/GenBank/DDBJ databases">
        <title>Description of microaerobic benzene degrading bacteria.</title>
        <authorList>
            <person name="Bedics A."/>
            <person name="Tancsics A."/>
            <person name="Banerjee S."/>
        </authorList>
    </citation>
    <scope>NUCLEOTIDE SEQUENCE</scope>
    <source>
        <strain evidence="2">D2M1</strain>
    </source>
</reference>
<proteinExistence type="predicted"/>
<dbReference type="Gene3D" id="3.10.129.10">
    <property type="entry name" value="Hotdog Thioesterase"/>
    <property type="match status" value="1"/>
</dbReference>
<dbReference type="Proteomes" id="UP001148932">
    <property type="component" value="Unassembled WGS sequence"/>
</dbReference>
<comment type="caution">
    <text evidence="2">The sequence shown here is derived from an EMBL/GenBank/DDBJ whole genome shotgun (WGS) entry which is preliminary data.</text>
</comment>
<keyword evidence="3" id="KW-1185">Reference proteome</keyword>
<organism evidence="2 3">
    <name type="scientific">Acidovorax benzenivorans</name>
    <dbReference type="NCBI Taxonomy" id="2987520"/>
    <lineage>
        <taxon>Bacteria</taxon>
        <taxon>Pseudomonadati</taxon>
        <taxon>Pseudomonadota</taxon>
        <taxon>Betaproteobacteria</taxon>
        <taxon>Burkholderiales</taxon>
        <taxon>Comamonadaceae</taxon>
        <taxon>Acidovorax</taxon>
    </lineage>
</organism>
<gene>
    <name evidence="2" type="ORF">OIN59_21910</name>
</gene>
<evidence type="ECO:0000313" key="2">
    <source>
        <dbReference type="EMBL" id="MDD2180102.1"/>
    </source>
</evidence>
<protein>
    <recommendedName>
        <fullName evidence="1">Thioesterase domain-containing protein</fullName>
    </recommendedName>
</protein>
<dbReference type="RefSeq" id="WP_056419573.1">
    <property type="nucleotide sequence ID" value="NZ_JAPCKI010000019.1"/>
</dbReference>
<name>A0ABT5S2E4_9BURK</name>
<sequence length="150" mass="15807">MHSPTIPFRLVSTQREEQLAQFNARKEIAWFGFRGAFKEPGLAIINFTKIESGLQGGGGTSAINGGVIAAGFDAAFVLAGLGHYDSKVVVTLELSVKFLSLALVNESLAFQAHVVRSAKNFSFAEGFLSQAGTGPAQHLAIATAMVAPAR</sequence>
<accession>A0ABT5S2E4</accession>
<dbReference type="EMBL" id="JAPCKI010000019">
    <property type="protein sequence ID" value="MDD2180102.1"/>
    <property type="molecule type" value="Genomic_DNA"/>
</dbReference>
<dbReference type="InterPro" id="IPR029069">
    <property type="entry name" value="HotDog_dom_sf"/>
</dbReference>
<feature type="domain" description="Thioesterase" evidence="1">
    <location>
        <begin position="63"/>
        <end position="125"/>
    </location>
</feature>
<dbReference type="InterPro" id="IPR006683">
    <property type="entry name" value="Thioestr_dom"/>
</dbReference>
<evidence type="ECO:0000259" key="1">
    <source>
        <dbReference type="Pfam" id="PF03061"/>
    </source>
</evidence>
<evidence type="ECO:0000313" key="3">
    <source>
        <dbReference type="Proteomes" id="UP001148932"/>
    </source>
</evidence>
<dbReference type="Pfam" id="PF03061">
    <property type="entry name" value="4HBT"/>
    <property type="match status" value="1"/>
</dbReference>
<dbReference type="SUPFAM" id="SSF54637">
    <property type="entry name" value="Thioesterase/thiol ester dehydrase-isomerase"/>
    <property type="match status" value="1"/>
</dbReference>